<dbReference type="Gene3D" id="3.90.1150.30">
    <property type="match status" value="1"/>
</dbReference>
<dbReference type="OrthoDB" id="9789813at2"/>
<dbReference type="RefSeq" id="WP_119758104.1">
    <property type="nucleotide sequence ID" value="NZ_CP032382.1"/>
</dbReference>
<dbReference type="PANTHER" id="PTHR35145">
    <property type="entry name" value="CYTOPLASMIC PROTEIN-RELATED"/>
    <property type="match status" value="1"/>
</dbReference>
<evidence type="ECO:0000313" key="1">
    <source>
        <dbReference type="EMBL" id="AYB34851.1"/>
    </source>
</evidence>
<name>A0A385SX09_9BACT</name>
<gene>
    <name evidence="1" type="ORF">D4L85_31610</name>
</gene>
<proteinExistence type="predicted"/>
<reference evidence="2" key="1">
    <citation type="submission" date="2018-09" db="EMBL/GenBank/DDBJ databases">
        <title>Chryseolinea sp. KIS68-18 isolated from soil.</title>
        <authorList>
            <person name="Weon H.-Y."/>
            <person name="Kwon S.-W."/>
            <person name="Lee S.A."/>
        </authorList>
    </citation>
    <scope>NUCLEOTIDE SEQUENCE [LARGE SCALE GENOMIC DNA]</scope>
    <source>
        <strain evidence="2">KIS68-18</strain>
    </source>
</reference>
<sequence length="113" mass="12976">MTLEDLRQTCISLPHVTEDVKYGTDLCFSIGNKIFCGTRIEGPFRTGIKCEESDFAHLVEREGIVPMPRLSKTFWIRIEKANSLTPAEWKNYLRKSYALVLSTLPLKVRQSLK</sequence>
<dbReference type="InterPro" id="IPR007351">
    <property type="entry name" value="YjbR"/>
</dbReference>
<dbReference type="InterPro" id="IPR038056">
    <property type="entry name" value="YjbR-like_sf"/>
</dbReference>
<dbReference type="PANTHER" id="PTHR35145:SF1">
    <property type="entry name" value="CYTOPLASMIC PROTEIN"/>
    <property type="match status" value="1"/>
</dbReference>
<accession>A0A385SX09</accession>
<organism evidence="1 2">
    <name type="scientific">Chryseolinea soli</name>
    <dbReference type="NCBI Taxonomy" id="2321403"/>
    <lineage>
        <taxon>Bacteria</taxon>
        <taxon>Pseudomonadati</taxon>
        <taxon>Bacteroidota</taxon>
        <taxon>Cytophagia</taxon>
        <taxon>Cytophagales</taxon>
        <taxon>Fulvivirgaceae</taxon>
        <taxon>Chryseolinea</taxon>
    </lineage>
</organism>
<dbReference type="InterPro" id="IPR058532">
    <property type="entry name" value="YjbR/MT2646/Rv2570-like"/>
</dbReference>
<dbReference type="EMBL" id="CP032382">
    <property type="protein sequence ID" value="AYB34851.1"/>
    <property type="molecule type" value="Genomic_DNA"/>
</dbReference>
<evidence type="ECO:0008006" key="3">
    <source>
        <dbReference type="Google" id="ProtNLM"/>
    </source>
</evidence>
<dbReference type="AlphaFoldDB" id="A0A385SX09"/>
<dbReference type="SUPFAM" id="SSF142906">
    <property type="entry name" value="YjbR-like"/>
    <property type="match status" value="1"/>
</dbReference>
<dbReference type="Pfam" id="PF04237">
    <property type="entry name" value="YjbR"/>
    <property type="match status" value="1"/>
</dbReference>
<protein>
    <recommendedName>
        <fullName evidence="3">MmcQ/YjbR family DNA-binding protein</fullName>
    </recommendedName>
</protein>
<dbReference type="KEGG" id="chk:D4L85_31610"/>
<evidence type="ECO:0000313" key="2">
    <source>
        <dbReference type="Proteomes" id="UP000266183"/>
    </source>
</evidence>
<keyword evidence="2" id="KW-1185">Reference proteome</keyword>
<dbReference type="Proteomes" id="UP000266183">
    <property type="component" value="Chromosome"/>
</dbReference>